<dbReference type="Pfam" id="PF04230">
    <property type="entry name" value="PS_pyruv_trans"/>
    <property type="match status" value="1"/>
</dbReference>
<dbReference type="PANTHER" id="PTHR36836:SF1">
    <property type="entry name" value="COLANIC ACID BIOSYNTHESIS PROTEIN WCAK"/>
    <property type="match status" value="1"/>
</dbReference>
<dbReference type="RefSeq" id="WP_121127115.1">
    <property type="nucleotide sequence ID" value="NZ_RBWS01000027.1"/>
</dbReference>
<proteinExistence type="predicted"/>
<accession>A0A420VQQ4</accession>
<keyword evidence="2" id="KW-0808">Transferase</keyword>
<evidence type="ECO:0000313" key="2">
    <source>
        <dbReference type="EMBL" id="RKO68668.1"/>
    </source>
</evidence>
<dbReference type="InterPro" id="IPR007345">
    <property type="entry name" value="Polysacch_pyruvyl_Trfase"/>
</dbReference>
<evidence type="ECO:0000313" key="3">
    <source>
        <dbReference type="Proteomes" id="UP000282423"/>
    </source>
</evidence>
<dbReference type="GO" id="GO:0016740">
    <property type="term" value="F:transferase activity"/>
    <property type="evidence" value="ECO:0007669"/>
    <property type="project" value="UniProtKB-KW"/>
</dbReference>
<dbReference type="AlphaFoldDB" id="A0A420VQQ4"/>
<dbReference type="OrthoDB" id="624106at2"/>
<evidence type="ECO:0000259" key="1">
    <source>
        <dbReference type="Pfam" id="PF04230"/>
    </source>
</evidence>
<dbReference type="PANTHER" id="PTHR36836">
    <property type="entry name" value="COLANIC ACID BIOSYNTHESIS PROTEIN WCAK"/>
    <property type="match status" value="1"/>
</dbReference>
<keyword evidence="3" id="KW-1185">Reference proteome</keyword>
<reference evidence="2 3" key="1">
    <citation type="submission" date="2018-10" db="EMBL/GenBank/DDBJ databases">
        <title>Sphingobacterium sp. M05W1-28.</title>
        <authorList>
            <person name="Cai H."/>
        </authorList>
    </citation>
    <scope>NUCLEOTIDE SEQUENCE [LARGE SCALE GENOMIC DNA]</scope>
    <source>
        <strain evidence="2 3">M05W1-28</strain>
    </source>
</reference>
<dbReference type="Proteomes" id="UP000282423">
    <property type="component" value="Unassembled WGS sequence"/>
</dbReference>
<feature type="domain" description="Polysaccharide pyruvyl transferase" evidence="1">
    <location>
        <begin position="18"/>
        <end position="311"/>
    </location>
</feature>
<protein>
    <submittedName>
        <fullName evidence="2">Polysaccharide pyruvyl transferase family protein</fullName>
    </submittedName>
</protein>
<dbReference type="EMBL" id="RBWS01000027">
    <property type="protein sequence ID" value="RKO68668.1"/>
    <property type="molecule type" value="Genomic_DNA"/>
</dbReference>
<comment type="caution">
    <text evidence="2">The sequence shown here is derived from an EMBL/GenBank/DDBJ whole genome shotgun (WGS) entry which is preliminary data.</text>
</comment>
<gene>
    <name evidence="2" type="ORF">D7322_26045</name>
</gene>
<organism evidence="2 3">
    <name type="scientific">Sphingobacterium puteale</name>
    <dbReference type="NCBI Taxonomy" id="2420510"/>
    <lineage>
        <taxon>Bacteria</taxon>
        <taxon>Pseudomonadati</taxon>
        <taxon>Bacteroidota</taxon>
        <taxon>Sphingobacteriia</taxon>
        <taxon>Sphingobacteriales</taxon>
        <taxon>Sphingobacteriaceae</taxon>
        <taxon>Sphingobacterium</taxon>
    </lineage>
</organism>
<sequence>MKVIKNEITVIGGYGGGNVGDDALMWNVIKWLNVKFPNITPLLVVYDKKLILNVLKGLSYDVVDTFEDYSVESKVIIYGGGTQFFHFTKDKKKSSIIKKGFKFLLNPLSFFKSLKKHVSKKEVKSNHKFLLGIGFGPFISKETAEYAKFLNVLEEAEHLYVRDSNSFQYIPEAFLSKITKGTDICYNRFFKEILVEANPEKFGNIKKNAIILRDWHYDNVDHEKLLLSLRQLISLKKEERFDLIFFCDQLDSNLKEKFRGLDNLDFWSWDPSSNNLVGFFDRMKTYDLVITSRFHGAIFSALLDIPFITLEIEPKLNVPNQMYGNESILKEPFQLEKLVNLIAIAKDKTIVSEDTNNQLINIGDGMFEDLTSRISKLL</sequence>
<name>A0A420VQQ4_9SPHI</name>